<proteinExistence type="predicted"/>
<organism evidence="2 3">
    <name type="scientific">Puccinia triticina</name>
    <dbReference type="NCBI Taxonomy" id="208348"/>
    <lineage>
        <taxon>Eukaryota</taxon>
        <taxon>Fungi</taxon>
        <taxon>Dikarya</taxon>
        <taxon>Basidiomycota</taxon>
        <taxon>Pucciniomycotina</taxon>
        <taxon>Pucciniomycetes</taxon>
        <taxon>Pucciniales</taxon>
        <taxon>Pucciniaceae</taxon>
        <taxon>Puccinia</taxon>
    </lineage>
</organism>
<accession>A0ABY7D373</accession>
<dbReference type="Pfam" id="PF23726">
    <property type="entry name" value="Beta-prop_RSE1_2nd"/>
    <property type="match status" value="1"/>
</dbReference>
<dbReference type="EMBL" id="CP110435">
    <property type="protein sequence ID" value="WAQ92069.1"/>
    <property type="molecule type" value="Genomic_DNA"/>
</dbReference>
<sequence length="317" mass="34342">MDVVVRLHGGELIYFKLDLNSQLNKYQEQKEMGATITSLSLSTISFQALTAVPTSICITKIFDLSINKNNETLFVNISLAHGILLRTVLDSVNNQLTNTRTQKTSVIVLSSRTWLNYTFQNLLNFGPLIYDALDNMHSFSAKLCPEGLIGIVGSSLQIFTIPRLSAKVKQDPMPLAYTPRKILLNPATKHVITVESKHRTMALDVQVARFALQKAHKTVYNIFDDPILAACLTHAMVIAVLRARAQSSLLQPACASSSAPGARSSVSSVLAFVVKAGLLSLRLGASAAAPVLLAFPGVLDVEASAFAAVTALWIVDH</sequence>
<reference evidence="2" key="1">
    <citation type="submission" date="2022-10" db="EMBL/GenBank/DDBJ databases">
        <title>Puccinia triticina Genome sequencing and assembly.</title>
        <authorList>
            <person name="Li C."/>
        </authorList>
    </citation>
    <scope>NUCLEOTIDE SEQUENCE</scope>
    <source>
        <strain evidence="2">Pt15</strain>
    </source>
</reference>
<evidence type="ECO:0000313" key="3">
    <source>
        <dbReference type="Proteomes" id="UP001164743"/>
    </source>
</evidence>
<dbReference type="InterPro" id="IPR015943">
    <property type="entry name" value="WD40/YVTN_repeat-like_dom_sf"/>
</dbReference>
<evidence type="ECO:0000313" key="2">
    <source>
        <dbReference type="EMBL" id="WAQ92069.1"/>
    </source>
</evidence>
<dbReference type="RefSeq" id="XP_053027624.1">
    <property type="nucleotide sequence ID" value="XM_053163672.1"/>
</dbReference>
<dbReference type="InterPro" id="IPR058543">
    <property type="entry name" value="Beta-prop_RSE1/DDB1/CPSF1_2nd"/>
</dbReference>
<name>A0ABY7D373_9BASI</name>
<dbReference type="Gene3D" id="2.130.10.10">
    <property type="entry name" value="YVTN repeat-like/Quinoprotein amine dehydrogenase"/>
    <property type="match status" value="1"/>
</dbReference>
<evidence type="ECO:0000259" key="1">
    <source>
        <dbReference type="Pfam" id="PF23726"/>
    </source>
</evidence>
<dbReference type="Proteomes" id="UP001164743">
    <property type="component" value="Chromosome 15A"/>
</dbReference>
<keyword evidence="3" id="KW-1185">Reference proteome</keyword>
<gene>
    <name evidence="2" type="ORF">PtA15_15A465</name>
</gene>
<dbReference type="GeneID" id="77804567"/>
<feature type="domain" description="RSE1/DDB1/CPSF1 second beta-propeller" evidence="1">
    <location>
        <begin position="41"/>
        <end position="161"/>
    </location>
</feature>
<protein>
    <recommendedName>
        <fullName evidence="1">RSE1/DDB1/CPSF1 second beta-propeller domain-containing protein</fullName>
    </recommendedName>
</protein>